<proteinExistence type="predicted"/>
<name>A0A6J5L6F3_9CAUD</name>
<organism evidence="1">
    <name type="scientific">uncultured Caudovirales phage</name>
    <dbReference type="NCBI Taxonomy" id="2100421"/>
    <lineage>
        <taxon>Viruses</taxon>
        <taxon>Duplodnaviria</taxon>
        <taxon>Heunggongvirae</taxon>
        <taxon>Uroviricota</taxon>
        <taxon>Caudoviricetes</taxon>
        <taxon>Peduoviridae</taxon>
        <taxon>Maltschvirus</taxon>
        <taxon>Maltschvirus maltsch</taxon>
    </lineage>
</organism>
<protein>
    <submittedName>
        <fullName evidence="1">Uncharacterized protein</fullName>
    </submittedName>
</protein>
<dbReference type="EMBL" id="LR796237">
    <property type="protein sequence ID" value="CAB4129625.1"/>
    <property type="molecule type" value="Genomic_DNA"/>
</dbReference>
<evidence type="ECO:0000313" key="1">
    <source>
        <dbReference type="EMBL" id="CAB4129625.1"/>
    </source>
</evidence>
<sequence>MQFSNTPLQTTVQESKSSTPCLTHQCLSFRCGASMLTCKHYAQQVRDMQPGVTTVVNK</sequence>
<accession>A0A6J5L6F3</accession>
<gene>
    <name evidence="1" type="ORF">UFOVP116_61</name>
</gene>
<reference evidence="1" key="1">
    <citation type="submission" date="2020-04" db="EMBL/GenBank/DDBJ databases">
        <authorList>
            <person name="Chiriac C."/>
            <person name="Salcher M."/>
            <person name="Ghai R."/>
            <person name="Kavagutti S V."/>
        </authorList>
    </citation>
    <scope>NUCLEOTIDE SEQUENCE</scope>
</reference>